<dbReference type="InterPro" id="IPR043136">
    <property type="entry name" value="B30.2/SPRY_sf"/>
</dbReference>
<dbReference type="InterPro" id="IPR037139">
    <property type="entry name" value="VHL_alpha_dom_sf"/>
</dbReference>
<dbReference type="CDD" id="cd03587">
    <property type="entry name" value="SOCS"/>
    <property type="match status" value="1"/>
</dbReference>
<name>A0A9W9Z6M7_9CNID</name>
<dbReference type="InterPro" id="IPR036036">
    <property type="entry name" value="SOCS_box-like_dom_sf"/>
</dbReference>
<dbReference type="InterPro" id="IPR006573">
    <property type="entry name" value="NHR_dom"/>
</dbReference>
<organism evidence="2 3">
    <name type="scientific">Desmophyllum pertusum</name>
    <dbReference type="NCBI Taxonomy" id="174260"/>
    <lineage>
        <taxon>Eukaryota</taxon>
        <taxon>Metazoa</taxon>
        <taxon>Cnidaria</taxon>
        <taxon>Anthozoa</taxon>
        <taxon>Hexacorallia</taxon>
        <taxon>Scleractinia</taxon>
        <taxon>Caryophylliina</taxon>
        <taxon>Caryophylliidae</taxon>
        <taxon>Desmophyllum</taxon>
    </lineage>
</organism>
<feature type="domain" description="SOCS box" evidence="1">
    <location>
        <begin position="91"/>
        <end position="128"/>
    </location>
</feature>
<reference evidence="2" key="1">
    <citation type="submission" date="2023-01" db="EMBL/GenBank/DDBJ databases">
        <title>Genome assembly of the deep-sea coral Lophelia pertusa.</title>
        <authorList>
            <person name="Herrera S."/>
            <person name="Cordes E."/>
        </authorList>
    </citation>
    <scope>NUCLEOTIDE SEQUENCE</scope>
    <source>
        <strain evidence="2">USNM1676648</strain>
        <tissue evidence="2">Polyp</tissue>
    </source>
</reference>
<dbReference type="AlphaFoldDB" id="A0A9W9Z6M7"/>
<evidence type="ECO:0000313" key="3">
    <source>
        <dbReference type="Proteomes" id="UP001163046"/>
    </source>
</evidence>
<gene>
    <name evidence="2" type="primary">NEURL2</name>
    <name evidence="2" type="ORF">OS493_005133</name>
</gene>
<dbReference type="PROSITE" id="PS50225">
    <property type="entry name" value="SOCS"/>
    <property type="match status" value="1"/>
</dbReference>
<dbReference type="Pfam" id="PF07525">
    <property type="entry name" value="SOCS_box"/>
    <property type="match status" value="1"/>
</dbReference>
<dbReference type="Proteomes" id="UP001163046">
    <property type="component" value="Unassembled WGS sequence"/>
</dbReference>
<dbReference type="EMBL" id="MU826827">
    <property type="protein sequence ID" value="KAJ7374783.1"/>
    <property type="molecule type" value="Genomic_DNA"/>
</dbReference>
<evidence type="ECO:0000313" key="2">
    <source>
        <dbReference type="EMBL" id="KAJ7374783.1"/>
    </source>
</evidence>
<dbReference type="SMART" id="SM00969">
    <property type="entry name" value="SOCS_box"/>
    <property type="match status" value="1"/>
</dbReference>
<dbReference type="InterPro" id="IPR001496">
    <property type="entry name" value="SOCS_box"/>
</dbReference>
<dbReference type="Gene3D" id="1.10.750.10">
    <property type="entry name" value="von Hippel-Lindau disease tumour suppressor, alpha domain"/>
    <property type="match status" value="1"/>
</dbReference>
<protein>
    <submittedName>
        <fullName evidence="2">Neuralized-like protein 2</fullName>
    </submittedName>
</protein>
<dbReference type="Pfam" id="PF07177">
    <property type="entry name" value="Neuralized"/>
    <property type="match status" value="1"/>
</dbReference>
<dbReference type="Gene3D" id="2.60.120.920">
    <property type="match status" value="1"/>
</dbReference>
<accession>A0A9W9Z6M7</accession>
<keyword evidence="3" id="KW-1185">Reference proteome</keyword>
<comment type="caution">
    <text evidence="2">The sequence shown here is derived from an EMBL/GenBank/DDBJ whole genome shotgun (WGS) entry which is preliminary data.</text>
</comment>
<evidence type="ECO:0000259" key="1">
    <source>
        <dbReference type="PROSITE" id="PS50225"/>
    </source>
</evidence>
<dbReference type="OrthoDB" id="10059069at2759"/>
<dbReference type="GO" id="GO:0035556">
    <property type="term" value="P:intracellular signal transduction"/>
    <property type="evidence" value="ECO:0007669"/>
    <property type="project" value="InterPro"/>
</dbReference>
<sequence length="128" mass="14238">MAAIIFQRQTAGDKDNNPVFCGRKAREGELRPTDVGSRIGVKVSFTGELYFFVNGMKFGPCAIDVPIDKDLFVAVDVYGTTKKVQIIQCGVPSLLDLCCEKIRKRVTKKEDMEMLPIPASLKNYIATF</sequence>
<dbReference type="SUPFAM" id="SSF158235">
    <property type="entry name" value="SOCS box-like"/>
    <property type="match status" value="1"/>
</dbReference>
<proteinExistence type="predicted"/>